<dbReference type="InterPro" id="IPR038106">
    <property type="entry name" value="NFRKB_winged_sf"/>
</dbReference>
<feature type="region of interest" description="Disordered" evidence="3">
    <location>
        <begin position="840"/>
        <end position="1003"/>
    </location>
</feature>
<dbReference type="InterPro" id="IPR057748">
    <property type="entry name" value="NFRKB_WH_2"/>
</dbReference>
<sequence length="1641" mass="178186">MEEKVESEISYSSESSSSSSSSNSSSASSEFDEEVTEPVRILGQTLELPQELCENYAIFKEFFSMTTWDSLEDKHKEYLKELLPTFPDNDEEEKETTIKMLFNFEPLHFKSPMNQFFTNLRQGNYRPDIARMRKFLTKAKAKQRRHKKKSYYAKMLPEVLISRERLLATAKAAPPGPLPFLPTMGPKPSNKNNYKPLYVRARQKYFEELSAIWSEVGGEESEDENYPEGPPENIFKKRKTMHFGQSGDANVSGTLGMADSSHPASLDCLKDVLATHRARRQYRENHPELNTTGISLDDIKQRVALLNGAKKLMFGSQKSETPAQRLKKGAKKDTSKQKQDGKTLLKKIKEEQDSIENKPLLPNIKIKCEKEDSDSEHSSFLDTGASPIHNKKLMDVDIKQEVSEISSNYHENDVENMIKQEPLDPMIAIQNSSRICQPVPIKLEDLDGIDMMALPVELADDSGEVLPVDTSTETEENQLDTDETLTEITHANFLSLVRALFPARAAHRASKQQLHARCAAVMRSPIAPLNTWYHLSDDWCGELNSALDFLAGERGPHPDDYVPYLQYMSDTKQMYQWIGAGRDCDAILGRLCERWLRAVSPPPPATEAPPPRYPTSWIVRQPTTAEITDFRTQERKRYAAASKPFTYIQYGYRSAVGPATGLRAGAGAAGGSGAALLTQQRPRAAAFLALLRDALARLPNGEGTRRDIVTLLKMSQWITPNSEQALSIAVANALERLVSVKRDPIVKYDQRTALWTYLHRHKSEEDWVKSATSRGRVNKANASAHQVNSAQTSMEVDGQNLEDIHDNASDSDVDVDDTGAPTSAQHLSSAQLLMQATQATHPKPTTANKQKGKLVPAMPKVKTITPKQNAKMPSLVQTKQTPKQSNAPPKSNQTNATPKQPNQANPSSKQSNITPKASPKQTPQKQLSQTNQKQSSQTNPKQSAQLNQKASTQTNQKQLAQTNPKPTSLLTPAKSMPNLTKQNTAKQAASQKQTVKQSAQSPKLKQIVVQTVKQNAPLTKQNSEPTLQVPSTMPSIVVTPQRSPLMKQKSLKIETSQAPVTLHIPVQQSSSPTVIQPNFNVVSLHQNTLNQSAKMTQVTRSLLIRPPTIQTASSAPTITVCTPATQITQSARRGIVRVLSPAAPSTGKSLISPRALMQQSTPPTSKKRASVPGTTSVMTVAQSTTNTTNVVSSIPTAVSSSVTTRTVQLAGGRTVQLAANQTVHLPGGQAVQLSSGHTLQLSSLQLPTHSVRLPSGQTVQLATSQTMQAVRAVSTSQVRNPSPRMQTTTSSIKPNQSVQIPVSTVQLAGQTVQIAGQTVQLTGQSMQLTGHTVKLPSGQSVQVASQSVLPSQSVQLPSGQTVQLSSGNMQAVQLGQNVQLGGQTVQIPSGQNVQLGGQTVQIGGQTVQLAGGQTVQLPSGQTLQLSSGQTVQLSSGQTLQLASGQTLQLANQQTPKSIGQVVRTQPSGEKNSQPIVAKLLTNAQTQMISLEGMMGGGAGRARGIRVLAPNTRLARPLLLTSAKPLHNIILQQSDGTAIRVTSTGGTATSQTIVLSNLGNNSIGAQTVTTSSTTTPVLKLQQVNPIHQVKLPQGIKIQQAATSASGTTPTGVRSVLMDGQQLKLVSGRHVLARLLKPTHPPP</sequence>
<proteinExistence type="predicted"/>
<dbReference type="Pfam" id="PF14465">
    <property type="entry name" value="WHD_1st_NFRKB"/>
    <property type="match status" value="1"/>
</dbReference>
<feature type="compositionally biased region" description="Polar residues" evidence="3">
    <location>
        <begin position="940"/>
        <end position="970"/>
    </location>
</feature>
<feature type="region of interest" description="Disordered" evidence="3">
    <location>
        <begin position="1"/>
        <end position="36"/>
    </location>
</feature>
<dbReference type="CDD" id="cd21865">
    <property type="entry name" value="DEUBAD_NFRKB"/>
    <property type="match status" value="1"/>
</dbReference>
<feature type="compositionally biased region" description="Low complexity" evidence="3">
    <location>
        <begin position="8"/>
        <end position="29"/>
    </location>
</feature>
<reference evidence="5" key="1">
    <citation type="submission" date="2022-03" db="EMBL/GenBank/DDBJ databases">
        <authorList>
            <person name="Lindestad O."/>
        </authorList>
    </citation>
    <scope>NUCLEOTIDE SEQUENCE</scope>
</reference>
<dbReference type="InterPro" id="IPR044867">
    <property type="entry name" value="DEUBAD_dom"/>
</dbReference>
<dbReference type="InterPro" id="IPR025220">
    <property type="entry name" value="NFRKB_WH_1"/>
</dbReference>
<dbReference type="GO" id="GO:0002020">
    <property type="term" value="F:protease binding"/>
    <property type="evidence" value="ECO:0007669"/>
    <property type="project" value="TreeGrafter"/>
</dbReference>
<accession>A0A8S4S114</accession>
<feature type="region of interest" description="Disordered" evidence="3">
    <location>
        <begin position="1275"/>
        <end position="1295"/>
    </location>
</feature>
<feature type="compositionally biased region" description="Basic and acidic residues" evidence="3">
    <location>
        <begin position="331"/>
        <end position="351"/>
    </location>
</feature>
<dbReference type="EMBL" id="CAKXAJ010025784">
    <property type="protein sequence ID" value="CAH2243956.1"/>
    <property type="molecule type" value="Genomic_DNA"/>
</dbReference>
<dbReference type="GO" id="GO:0031011">
    <property type="term" value="C:Ino80 complex"/>
    <property type="evidence" value="ECO:0007669"/>
    <property type="project" value="InterPro"/>
</dbReference>
<dbReference type="Gene3D" id="1.10.10.2430">
    <property type="entry name" value="NFRKB winged helix-like domain"/>
    <property type="match status" value="1"/>
</dbReference>
<feature type="region of interest" description="Disordered" evidence="3">
    <location>
        <begin position="316"/>
        <end position="351"/>
    </location>
</feature>
<dbReference type="PANTHER" id="PTHR13052">
    <property type="entry name" value="NFRKB-RELATED"/>
    <property type="match status" value="1"/>
</dbReference>
<keyword evidence="2" id="KW-0539">Nucleus</keyword>
<evidence type="ECO:0000256" key="3">
    <source>
        <dbReference type="SAM" id="MobiDB-lite"/>
    </source>
</evidence>
<protein>
    <submittedName>
        <fullName evidence="5">Jg16797 protein</fullName>
    </submittedName>
</protein>
<comment type="subcellular location">
    <subcellularLocation>
        <location evidence="1">Nucleus</location>
    </subcellularLocation>
</comment>
<organism evidence="5 6">
    <name type="scientific">Pararge aegeria aegeria</name>
    <dbReference type="NCBI Taxonomy" id="348720"/>
    <lineage>
        <taxon>Eukaryota</taxon>
        <taxon>Metazoa</taxon>
        <taxon>Ecdysozoa</taxon>
        <taxon>Arthropoda</taxon>
        <taxon>Hexapoda</taxon>
        <taxon>Insecta</taxon>
        <taxon>Pterygota</taxon>
        <taxon>Neoptera</taxon>
        <taxon>Endopterygota</taxon>
        <taxon>Lepidoptera</taxon>
        <taxon>Glossata</taxon>
        <taxon>Ditrysia</taxon>
        <taxon>Papilionoidea</taxon>
        <taxon>Nymphalidae</taxon>
        <taxon>Satyrinae</taxon>
        <taxon>Satyrini</taxon>
        <taxon>Parargina</taxon>
        <taxon>Pararge</taxon>
    </lineage>
</organism>
<gene>
    <name evidence="5" type="primary">jg16797</name>
    <name evidence="5" type="ORF">PAEG_LOCUS19977</name>
</gene>
<dbReference type="PROSITE" id="PS51916">
    <property type="entry name" value="DEUBAD"/>
    <property type="match status" value="1"/>
</dbReference>
<dbReference type="Pfam" id="PF25793">
    <property type="entry name" value="WHD_2nd_NFRKB"/>
    <property type="match status" value="1"/>
</dbReference>
<keyword evidence="6" id="KW-1185">Reference proteome</keyword>
<evidence type="ECO:0000313" key="5">
    <source>
        <dbReference type="EMBL" id="CAH2243956.1"/>
    </source>
</evidence>
<dbReference type="Proteomes" id="UP000838756">
    <property type="component" value="Unassembled WGS sequence"/>
</dbReference>
<evidence type="ECO:0000256" key="2">
    <source>
        <dbReference type="ARBA" id="ARBA00023242"/>
    </source>
</evidence>
<feature type="compositionally biased region" description="Polar residues" evidence="3">
    <location>
        <begin position="875"/>
        <end position="923"/>
    </location>
</feature>
<feature type="compositionally biased region" description="Polar residues" evidence="3">
    <location>
        <begin position="977"/>
        <end position="1003"/>
    </location>
</feature>
<evidence type="ECO:0000259" key="4">
    <source>
        <dbReference type="PROSITE" id="PS51916"/>
    </source>
</evidence>
<feature type="domain" description="DEUBAD" evidence="4">
    <location>
        <begin position="49"/>
        <end position="165"/>
    </location>
</feature>
<feature type="compositionally biased region" description="Low complexity" evidence="3">
    <location>
        <begin position="924"/>
        <end position="939"/>
    </location>
</feature>
<feature type="region of interest" description="Disordered" evidence="3">
    <location>
        <begin position="803"/>
        <end position="826"/>
    </location>
</feature>
<feature type="compositionally biased region" description="Polar residues" evidence="3">
    <location>
        <begin position="840"/>
        <end position="849"/>
    </location>
</feature>
<comment type="caution">
    <text evidence="5">The sequence shown here is derived from an EMBL/GenBank/DDBJ whole genome shotgun (WGS) entry which is preliminary data.</text>
</comment>
<dbReference type="PANTHER" id="PTHR13052:SF3">
    <property type="entry name" value="NUCLEAR FACTOR RELATED TO KAPPA-B-BINDING PROTEIN"/>
    <property type="match status" value="1"/>
</dbReference>
<dbReference type="InterPro" id="IPR024867">
    <property type="entry name" value="NFRKB"/>
</dbReference>
<dbReference type="OrthoDB" id="70874at2759"/>
<evidence type="ECO:0000313" key="6">
    <source>
        <dbReference type="Proteomes" id="UP000838756"/>
    </source>
</evidence>
<name>A0A8S4S114_9NEOP</name>
<evidence type="ECO:0000256" key="1">
    <source>
        <dbReference type="ARBA" id="ARBA00004123"/>
    </source>
</evidence>